<evidence type="ECO:0000313" key="3">
    <source>
        <dbReference type="Proteomes" id="UP000437709"/>
    </source>
</evidence>
<dbReference type="PANTHER" id="PTHR35525:SF3">
    <property type="entry name" value="BLL6575 PROTEIN"/>
    <property type="match status" value="1"/>
</dbReference>
<dbReference type="Proteomes" id="UP000437709">
    <property type="component" value="Unassembled WGS sequence"/>
</dbReference>
<keyword evidence="3" id="KW-1185">Reference proteome</keyword>
<dbReference type="RefSeq" id="WP_152195858.1">
    <property type="nucleotide sequence ID" value="NZ_VUKD01000004.1"/>
</dbReference>
<reference evidence="2 3" key="1">
    <citation type="submission" date="2019-10" db="EMBL/GenBank/DDBJ databases">
        <title>Georgenia wutianyii sp. nov. and Georgenia yuyongxinii sp. nov. isolated from plateau pika (Ochotona curzoniae) in the Qinghai-Tibet plateau of China.</title>
        <authorList>
            <person name="Tian Z."/>
        </authorList>
    </citation>
    <scope>NUCLEOTIDE SEQUENCE [LARGE SCALE GENOMIC DNA]</scope>
    <source>
        <strain evidence="2 3">JCM 19765</strain>
    </source>
</reference>
<dbReference type="Pfam" id="PF11706">
    <property type="entry name" value="zf-CGNR"/>
    <property type="match status" value="1"/>
</dbReference>
<gene>
    <name evidence="2" type="ORF">GB881_03710</name>
</gene>
<feature type="domain" description="Zinc finger CGNR" evidence="1">
    <location>
        <begin position="132"/>
        <end position="174"/>
    </location>
</feature>
<evidence type="ECO:0000259" key="1">
    <source>
        <dbReference type="Pfam" id="PF11706"/>
    </source>
</evidence>
<dbReference type="OrthoDB" id="3531194at2"/>
<dbReference type="PANTHER" id="PTHR35525">
    <property type="entry name" value="BLL6575 PROTEIN"/>
    <property type="match status" value="1"/>
</dbReference>
<evidence type="ECO:0000313" key="2">
    <source>
        <dbReference type="EMBL" id="MPV36159.1"/>
    </source>
</evidence>
<dbReference type="AlphaFoldDB" id="A0A6N7EDH8"/>
<dbReference type="Gene3D" id="1.10.3300.10">
    <property type="entry name" value="Jann2411-like domain"/>
    <property type="match status" value="1"/>
</dbReference>
<proteinExistence type="predicted"/>
<dbReference type="EMBL" id="WHPC01000007">
    <property type="protein sequence ID" value="MPV36159.1"/>
    <property type="molecule type" value="Genomic_DNA"/>
</dbReference>
<dbReference type="InterPro" id="IPR021005">
    <property type="entry name" value="Znf_CGNR"/>
</dbReference>
<dbReference type="SUPFAM" id="SSF160904">
    <property type="entry name" value="Jann2411-like"/>
    <property type="match status" value="1"/>
</dbReference>
<dbReference type="InterPro" id="IPR023286">
    <property type="entry name" value="ABATE_dom_sf"/>
</dbReference>
<dbReference type="InterPro" id="IPR010852">
    <property type="entry name" value="ABATE"/>
</dbReference>
<protein>
    <recommendedName>
        <fullName evidence="1">Zinc finger CGNR domain-containing protein</fullName>
    </recommendedName>
</protein>
<comment type="caution">
    <text evidence="2">The sequence shown here is derived from an EMBL/GenBank/DDBJ whole genome shotgun (WGS) entry which is preliminary data.</text>
</comment>
<name>A0A6N7EDH8_9MICO</name>
<accession>A0A6N7EDH8</accession>
<organism evidence="2 3">
    <name type="scientific">Georgenia subflava</name>
    <dbReference type="NCBI Taxonomy" id="1622177"/>
    <lineage>
        <taxon>Bacteria</taxon>
        <taxon>Bacillati</taxon>
        <taxon>Actinomycetota</taxon>
        <taxon>Actinomycetes</taxon>
        <taxon>Micrococcales</taxon>
        <taxon>Bogoriellaceae</taxon>
        <taxon>Georgenia</taxon>
    </lineage>
</organism>
<sequence length="183" mass="19247">MGLMIGVPGLEMVQVVDVVNHYARAARAAAGDEDKGYAELPAVLGERAGEVPSMSTDSLHTLAAEAYEVFAAAQAGDDVAPVINSLLAPARPTPRLDADGAIAWEVADRSDALRAAMGVTLLNWLHVQGAERLGLCEGIKCADAFADSSPAGRKKFCCVGCGNRHKVAEHRRRQAQREAVAAD</sequence>